<dbReference type="InterPro" id="IPR039309">
    <property type="entry name" value="BT1"/>
</dbReference>
<dbReference type="InterPro" id="IPR036259">
    <property type="entry name" value="MFS_trans_sf"/>
</dbReference>
<dbReference type="PANTHER" id="PTHR31585">
    <property type="entry name" value="FOLATE-BIOPTERIN TRANSPORTER 1, CHLOROPLASTIC"/>
    <property type="match status" value="1"/>
</dbReference>
<comment type="similarity">
    <text evidence="2">Belongs to the major facilitator superfamily. Folate-biopterin transporter (TC 2.A.71) family.</text>
</comment>
<dbReference type="EMBL" id="CAJNJA010005893">
    <property type="protein sequence ID" value="CAE7200981.1"/>
    <property type="molecule type" value="Genomic_DNA"/>
</dbReference>
<evidence type="ECO:0000313" key="8">
    <source>
        <dbReference type="EMBL" id="CAE7200981.1"/>
    </source>
</evidence>
<feature type="transmembrane region" description="Helical" evidence="7">
    <location>
        <begin position="156"/>
        <end position="178"/>
    </location>
</feature>
<dbReference type="AlphaFoldDB" id="A0A812J6L4"/>
<evidence type="ECO:0000256" key="1">
    <source>
        <dbReference type="ARBA" id="ARBA00004141"/>
    </source>
</evidence>
<keyword evidence="6 7" id="KW-0472">Membrane</keyword>
<feature type="transmembrane region" description="Helical" evidence="7">
    <location>
        <begin position="44"/>
        <end position="65"/>
    </location>
</feature>
<keyword evidence="4 7" id="KW-0812">Transmembrane</keyword>
<dbReference type="Proteomes" id="UP000601435">
    <property type="component" value="Unassembled WGS sequence"/>
</dbReference>
<comment type="caution">
    <text evidence="8">The sequence shown here is derived from an EMBL/GenBank/DDBJ whole genome shotgun (WGS) entry which is preliminary data.</text>
</comment>
<evidence type="ECO:0000256" key="6">
    <source>
        <dbReference type="ARBA" id="ARBA00023136"/>
    </source>
</evidence>
<evidence type="ECO:0000256" key="4">
    <source>
        <dbReference type="ARBA" id="ARBA00022692"/>
    </source>
</evidence>
<protein>
    <submittedName>
        <fullName evidence="8">Uncharacterized protein</fullName>
    </submittedName>
</protein>
<feature type="non-terminal residue" evidence="8">
    <location>
        <position position="197"/>
    </location>
</feature>
<evidence type="ECO:0000256" key="2">
    <source>
        <dbReference type="ARBA" id="ARBA00007015"/>
    </source>
</evidence>
<proteinExistence type="inferred from homology"/>
<organism evidence="8 9">
    <name type="scientific">Symbiodinium necroappetens</name>
    <dbReference type="NCBI Taxonomy" id="1628268"/>
    <lineage>
        <taxon>Eukaryota</taxon>
        <taxon>Sar</taxon>
        <taxon>Alveolata</taxon>
        <taxon>Dinophyceae</taxon>
        <taxon>Suessiales</taxon>
        <taxon>Symbiodiniaceae</taxon>
        <taxon>Symbiodinium</taxon>
    </lineage>
</organism>
<gene>
    <name evidence="8" type="ORF">SNEC2469_LOCUS1556</name>
</gene>
<comment type="subcellular location">
    <subcellularLocation>
        <location evidence="1">Membrane</location>
        <topology evidence="1">Multi-pass membrane protein</topology>
    </subcellularLocation>
</comment>
<evidence type="ECO:0000256" key="7">
    <source>
        <dbReference type="SAM" id="Phobius"/>
    </source>
</evidence>
<feature type="transmembrane region" description="Helical" evidence="7">
    <location>
        <begin position="12"/>
        <end position="32"/>
    </location>
</feature>
<dbReference type="PANTHER" id="PTHR31585:SF5">
    <property type="entry name" value="RNA-BINDING S4 DOMAIN-CONTAINING PROTEIN"/>
    <property type="match status" value="1"/>
</dbReference>
<sequence>MVRSQWAHVKVLQQQMFGMLGMGVMMAATYVYKTSFLQMSWRKTIFIAIVSVNVLDAVPQFLAAFDVVRNQYFYLGEDVVSSIPNAMLQLVSNLMIIELTEHGREGLCYGLIGTLQQSALPFATVISNQVYGLFDPKLSSLENYILDTPQFRSTVAWSYVLTYSTSFLALALLPMIPWQKAEAHRRKREWSSNSALG</sequence>
<name>A0A812J6L4_9DINO</name>
<keyword evidence="9" id="KW-1185">Reference proteome</keyword>
<evidence type="ECO:0000313" key="9">
    <source>
        <dbReference type="Proteomes" id="UP000601435"/>
    </source>
</evidence>
<evidence type="ECO:0000256" key="3">
    <source>
        <dbReference type="ARBA" id="ARBA00022448"/>
    </source>
</evidence>
<keyword evidence="3" id="KW-0813">Transport</keyword>
<keyword evidence="5 7" id="KW-1133">Transmembrane helix</keyword>
<reference evidence="8" key="1">
    <citation type="submission" date="2021-02" db="EMBL/GenBank/DDBJ databases">
        <authorList>
            <person name="Dougan E. K."/>
            <person name="Rhodes N."/>
            <person name="Thang M."/>
            <person name="Chan C."/>
        </authorList>
    </citation>
    <scope>NUCLEOTIDE SEQUENCE</scope>
</reference>
<accession>A0A812J6L4</accession>
<dbReference type="SUPFAM" id="SSF103473">
    <property type="entry name" value="MFS general substrate transporter"/>
    <property type="match status" value="1"/>
</dbReference>
<dbReference type="GO" id="GO:0016020">
    <property type="term" value="C:membrane"/>
    <property type="evidence" value="ECO:0007669"/>
    <property type="project" value="UniProtKB-SubCell"/>
</dbReference>
<dbReference type="OrthoDB" id="430701at2759"/>
<evidence type="ECO:0000256" key="5">
    <source>
        <dbReference type="ARBA" id="ARBA00022989"/>
    </source>
</evidence>